<organism evidence="10 11">
    <name type="scientific">Maylandia zebra</name>
    <name type="common">zebra mbuna</name>
    <dbReference type="NCBI Taxonomy" id="106582"/>
    <lineage>
        <taxon>Eukaryota</taxon>
        <taxon>Metazoa</taxon>
        <taxon>Chordata</taxon>
        <taxon>Craniata</taxon>
        <taxon>Vertebrata</taxon>
        <taxon>Euteleostomi</taxon>
        <taxon>Actinopterygii</taxon>
        <taxon>Neopterygii</taxon>
        <taxon>Teleostei</taxon>
        <taxon>Neoteleostei</taxon>
        <taxon>Acanthomorphata</taxon>
        <taxon>Ovalentaria</taxon>
        <taxon>Cichlomorphae</taxon>
        <taxon>Cichliformes</taxon>
        <taxon>Cichlidae</taxon>
        <taxon>African cichlids</taxon>
        <taxon>Pseudocrenilabrinae</taxon>
        <taxon>Haplochromini</taxon>
        <taxon>Maylandia</taxon>
        <taxon>Maylandia zebra complex</taxon>
    </lineage>
</organism>
<dbReference type="STRING" id="106582.ENSMZEP00005012927"/>
<comment type="subcellular location">
    <subcellularLocation>
        <location evidence="1">Secreted</location>
    </subcellularLocation>
</comment>
<proteinExistence type="inferred from homology"/>
<dbReference type="InterPro" id="IPR023412">
    <property type="entry name" value="RNaseA_domain"/>
</dbReference>
<dbReference type="GO" id="GO:0050830">
    <property type="term" value="P:defense response to Gram-positive bacterium"/>
    <property type="evidence" value="ECO:0007669"/>
    <property type="project" value="TreeGrafter"/>
</dbReference>
<keyword evidence="11" id="KW-1185">Reference proteome</keyword>
<name>A0A3P9BSM5_9CICH</name>
<reference evidence="10" key="2">
    <citation type="submission" date="2025-09" db="UniProtKB">
        <authorList>
            <consortium name="Ensembl"/>
        </authorList>
    </citation>
    <scope>IDENTIFICATION</scope>
</reference>
<accession>A0A3P9BSM5</accession>
<evidence type="ECO:0000259" key="9">
    <source>
        <dbReference type="SMART" id="SM00092"/>
    </source>
</evidence>
<dbReference type="Gene3D" id="3.10.130.10">
    <property type="entry name" value="Ribonuclease A-like domain"/>
    <property type="match status" value="1"/>
</dbReference>
<evidence type="ECO:0000256" key="2">
    <source>
        <dbReference type="ARBA" id="ARBA00005600"/>
    </source>
</evidence>
<evidence type="ECO:0000256" key="8">
    <source>
        <dbReference type="RuleBase" id="RU000651"/>
    </source>
</evidence>
<dbReference type="PROSITE" id="PS00127">
    <property type="entry name" value="RNASE_PANCREATIC"/>
    <property type="match status" value="1"/>
</dbReference>
<dbReference type="PANTHER" id="PTHR11437">
    <property type="entry name" value="RIBONUCLEASE"/>
    <property type="match status" value="1"/>
</dbReference>
<keyword evidence="7" id="KW-1015">Disulfide bond</keyword>
<evidence type="ECO:0000313" key="11">
    <source>
        <dbReference type="Proteomes" id="UP000265160"/>
    </source>
</evidence>
<evidence type="ECO:0000313" key="10">
    <source>
        <dbReference type="Ensembl" id="ENSMZEP00005012927.1"/>
    </source>
</evidence>
<evidence type="ECO:0000256" key="7">
    <source>
        <dbReference type="ARBA" id="ARBA00023157"/>
    </source>
</evidence>
<sequence>MKTSIFLLVALSVIVLCMTDGRVRKFQNQHIIRAIPRGGCDFLIANRNIRDNNGKCKRENTFIISNFNQVRTVCDPRNRIDVNRNLYESPRNMRILCCRLLGQTTDTHCTYTSTPRESHIVIACNNIRNVLQPVHFQAVGLLTRDKVPCPTPVKRELQ</sequence>
<dbReference type="PRINTS" id="PR00794">
    <property type="entry name" value="RIBONUCLEASE"/>
</dbReference>
<feature type="domain" description="Ribonuclease A-domain" evidence="9">
    <location>
        <begin position="19"/>
        <end position="140"/>
    </location>
</feature>
<keyword evidence="6 8" id="KW-0378">Hydrolase</keyword>
<dbReference type="Ensembl" id="ENSMZET00005013374.1">
    <property type="protein sequence ID" value="ENSMZEP00005012927.1"/>
    <property type="gene ID" value="ENSMZEG00005009709.1"/>
</dbReference>
<reference evidence="10" key="1">
    <citation type="submission" date="2025-08" db="UniProtKB">
        <authorList>
            <consortium name="Ensembl"/>
        </authorList>
    </citation>
    <scope>IDENTIFICATION</scope>
</reference>
<dbReference type="GO" id="GO:0016787">
    <property type="term" value="F:hydrolase activity"/>
    <property type="evidence" value="ECO:0007669"/>
    <property type="project" value="UniProtKB-KW"/>
</dbReference>
<evidence type="ECO:0000256" key="5">
    <source>
        <dbReference type="ARBA" id="ARBA00022759"/>
    </source>
</evidence>
<dbReference type="GeneTree" id="ENSGT00670000099338"/>
<comment type="similarity">
    <text evidence="2 8">Belongs to the pancreatic ribonuclease family.</text>
</comment>
<dbReference type="GO" id="GO:0004519">
    <property type="term" value="F:endonuclease activity"/>
    <property type="evidence" value="ECO:0007669"/>
    <property type="project" value="UniProtKB-KW"/>
</dbReference>
<keyword evidence="5 8" id="KW-0255">Endonuclease</keyword>
<dbReference type="GO" id="GO:0005576">
    <property type="term" value="C:extracellular region"/>
    <property type="evidence" value="ECO:0007669"/>
    <property type="project" value="UniProtKB-SubCell"/>
</dbReference>
<dbReference type="InterPro" id="IPR036816">
    <property type="entry name" value="RNaseA-like_dom_sf"/>
</dbReference>
<evidence type="ECO:0000256" key="4">
    <source>
        <dbReference type="ARBA" id="ARBA00022722"/>
    </source>
</evidence>
<evidence type="ECO:0000256" key="3">
    <source>
        <dbReference type="ARBA" id="ARBA00022525"/>
    </source>
</evidence>
<dbReference type="PANTHER" id="PTHR11437:SF10">
    <property type="entry name" value="ANGIOGENIN-RELATED"/>
    <property type="match status" value="1"/>
</dbReference>
<feature type="chain" id="PRO_5017854826" description="Ribonuclease A-domain domain-containing protein" evidence="8">
    <location>
        <begin position="22"/>
        <end position="158"/>
    </location>
</feature>
<dbReference type="InterPro" id="IPR001427">
    <property type="entry name" value="RNaseA"/>
</dbReference>
<evidence type="ECO:0000256" key="6">
    <source>
        <dbReference type="ARBA" id="ARBA00022801"/>
    </source>
</evidence>
<feature type="signal peptide" evidence="8">
    <location>
        <begin position="1"/>
        <end position="21"/>
    </location>
</feature>
<dbReference type="SMART" id="SM00092">
    <property type="entry name" value="RNAse_Pc"/>
    <property type="match status" value="1"/>
</dbReference>
<keyword evidence="8" id="KW-0732">Signal</keyword>
<dbReference type="AlphaFoldDB" id="A0A3P9BSM5"/>
<dbReference type="GO" id="GO:0004540">
    <property type="term" value="F:RNA nuclease activity"/>
    <property type="evidence" value="ECO:0007669"/>
    <property type="project" value="TreeGrafter"/>
</dbReference>
<evidence type="ECO:0000256" key="1">
    <source>
        <dbReference type="ARBA" id="ARBA00004613"/>
    </source>
</evidence>
<dbReference type="Pfam" id="PF00074">
    <property type="entry name" value="RnaseA"/>
    <property type="match status" value="1"/>
</dbReference>
<keyword evidence="4 8" id="KW-0540">Nuclease</keyword>
<keyword evidence="3" id="KW-0964">Secreted</keyword>
<dbReference type="GO" id="GO:0003676">
    <property type="term" value="F:nucleic acid binding"/>
    <property type="evidence" value="ECO:0007669"/>
    <property type="project" value="InterPro"/>
</dbReference>
<dbReference type="SUPFAM" id="SSF54076">
    <property type="entry name" value="RNase A-like"/>
    <property type="match status" value="1"/>
</dbReference>
<dbReference type="InterPro" id="IPR023411">
    <property type="entry name" value="RNaseA_AS"/>
</dbReference>
<dbReference type="Proteomes" id="UP000265160">
    <property type="component" value="Unplaced"/>
</dbReference>
<protein>
    <recommendedName>
        <fullName evidence="9">Ribonuclease A-domain domain-containing protein</fullName>
    </recommendedName>
</protein>